<reference evidence="2" key="1">
    <citation type="journal article" date="2014" name="Int. J. Syst. Evol. Microbiol.">
        <title>Complete genome sequence of Corynebacterium casei LMG S-19264T (=DSM 44701T), isolated from a smear-ripened cheese.</title>
        <authorList>
            <consortium name="US DOE Joint Genome Institute (JGI-PGF)"/>
            <person name="Walter F."/>
            <person name="Albersmeier A."/>
            <person name="Kalinowski J."/>
            <person name="Ruckert C."/>
        </authorList>
    </citation>
    <scope>NUCLEOTIDE SEQUENCE</scope>
    <source>
        <strain evidence="2">CGMCC 1.12698</strain>
    </source>
</reference>
<accession>A0A917ERY3</accession>
<dbReference type="PROSITE" id="PS51186">
    <property type="entry name" value="GNAT"/>
    <property type="match status" value="1"/>
</dbReference>
<dbReference type="GO" id="GO:0016747">
    <property type="term" value="F:acyltransferase activity, transferring groups other than amino-acyl groups"/>
    <property type="evidence" value="ECO:0007669"/>
    <property type="project" value="InterPro"/>
</dbReference>
<dbReference type="EMBL" id="BMFK01000003">
    <property type="protein sequence ID" value="GGE79327.1"/>
    <property type="molecule type" value="Genomic_DNA"/>
</dbReference>
<proteinExistence type="predicted"/>
<dbReference type="PANTHER" id="PTHR31143:SF2">
    <property type="entry name" value="FR47-LIKE DOMAIN-CONTAINING PROTEIN-RELATED"/>
    <property type="match status" value="1"/>
</dbReference>
<dbReference type="InterPro" id="IPR000182">
    <property type="entry name" value="GNAT_dom"/>
</dbReference>
<evidence type="ECO:0000313" key="3">
    <source>
        <dbReference type="Proteomes" id="UP000605259"/>
    </source>
</evidence>
<sequence length="267" mass="30645">MIRITNRNKALASQFITETSDKSFAAVAIGNSPGEMWVDDEKSPSSALVWSNGLACFQFMGKGSALFTEAFVQAEIIPFLQEKEISYFEFALDSEGWEDVVFHVLRDRKIEGDGQYVYKSDWTSPAKEIREITDFTFVEITAHLLENKEIRNREFMTNYLIQYWGSIEAFIEKGDGYIALTKENEVASIAIVTDVYETTHTIGVVTVEAYRQRGLSSSLTILLVNLLRTKKLHVWWDCMEENIASQKTAEKAGLVRSHSYRVYWFYF</sequence>
<dbReference type="Gene3D" id="3.40.630.30">
    <property type="match status" value="1"/>
</dbReference>
<feature type="domain" description="N-acetyltransferase" evidence="1">
    <location>
        <begin position="127"/>
        <end position="267"/>
    </location>
</feature>
<protein>
    <submittedName>
        <fullName evidence="2">Acetyltransferase</fullName>
    </submittedName>
</protein>
<dbReference type="Proteomes" id="UP000605259">
    <property type="component" value="Unassembled WGS sequence"/>
</dbReference>
<dbReference type="SUPFAM" id="SSF55729">
    <property type="entry name" value="Acyl-CoA N-acyltransferases (Nat)"/>
    <property type="match status" value="1"/>
</dbReference>
<dbReference type="InterPro" id="IPR027365">
    <property type="entry name" value="GNAT_acetyltra_YdfB-like"/>
</dbReference>
<name>A0A917ERY3_9BACI</name>
<gene>
    <name evidence="2" type="ORF">GCM10007140_31150</name>
</gene>
<evidence type="ECO:0000259" key="1">
    <source>
        <dbReference type="PROSITE" id="PS51186"/>
    </source>
</evidence>
<comment type="caution">
    <text evidence="2">The sequence shown here is derived from an EMBL/GenBank/DDBJ whole genome shotgun (WGS) entry which is preliminary data.</text>
</comment>
<keyword evidence="3" id="KW-1185">Reference proteome</keyword>
<dbReference type="Pfam" id="PF12746">
    <property type="entry name" value="GNAT_acetyltran"/>
    <property type="match status" value="1"/>
</dbReference>
<dbReference type="PANTHER" id="PTHR31143">
    <property type="match status" value="1"/>
</dbReference>
<evidence type="ECO:0000313" key="2">
    <source>
        <dbReference type="EMBL" id="GGE79327.1"/>
    </source>
</evidence>
<reference evidence="2" key="2">
    <citation type="submission" date="2020-09" db="EMBL/GenBank/DDBJ databases">
        <authorList>
            <person name="Sun Q."/>
            <person name="Zhou Y."/>
        </authorList>
    </citation>
    <scope>NUCLEOTIDE SEQUENCE</scope>
    <source>
        <strain evidence="2">CGMCC 1.12698</strain>
    </source>
</reference>
<organism evidence="2 3">
    <name type="scientific">Priestia taiwanensis</name>
    <dbReference type="NCBI Taxonomy" id="1347902"/>
    <lineage>
        <taxon>Bacteria</taxon>
        <taxon>Bacillati</taxon>
        <taxon>Bacillota</taxon>
        <taxon>Bacilli</taxon>
        <taxon>Bacillales</taxon>
        <taxon>Bacillaceae</taxon>
        <taxon>Priestia</taxon>
    </lineage>
</organism>
<dbReference type="InterPro" id="IPR016181">
    <property type="entry name" value="Acyl_CoA_acyltransferase"/>
</dbReference>
<dbReference type="RefSeq" id="WP_188389418.1">
    <property type="nucleotide sequence ID" value="NZ_BMFK01000003.1"/>
</dbReference>
<dbReference type="AlphaFoldDB" id="A0A917ERY3"/>